<feature type="domain" description="TMC" evidence="8">
    <location>
        <begin position="558"/>
        <end position="664"/>
    </location>
</feature>
<dbReference type="RefSeq" id="XP_035695538.1">
    <property type="nucleotide sequence ID" value="XM_035839645.1"/>
</dbReference>
<comment type="similarity">
    <text evidence="2">Belongs to the TMC family.</text>
</comment>
<dbReference type="OMA" id="SLPHAYF"/>
<gene>
    <name evidence="10" type="primary">LOC118429192</name>
</gene>
<comment type="subcellular location">
    <subcellularLocation>
        <location evidence="1">Membrane</location>
        <topology evidence="1">Multi-pass membrane protein</topology>
    </subcellularLocation>
</comment>
<dbReference type="GO" id="GO:0005886">
    <property type="term" value="C:plasma membrane"/>
    <property type="evidence" value="ECO:0007669"/>
    <property type="project" value="InterPro"/>
</dbReference>
<dbReference type="GO" id="GO:0008381">
    <property type="term" value="F:mechanosensitive monoatomic ion channel activity"/>
    <property type="evidence" value="ECO:0000318"/>
    <property type="project" value="GO_Central"/>
</dbReference>
<organism evidence="9 10">
    <name type="scientific">Branchiostoma floridae</name>
    <name type="common">Florida lancelet</name>
    <name type="synonym">Amphioxus</name>
    <dbReference type="NCBI Taxonomy" id="7739"/>
    <lineage>
        <taxon>Eukaryota</taxon>
        <taxon>Metazoa</taxon>
        <taxon>Chordata</taxon>
        <taxon>Cephalochordata</taxon>
        <taxon>Leptocardii</taxon>
        <taxon>Amphioxiformes</taxon>
        <taxon>Branchiostomatidae</taxon>
        <taxon>Branchiostoma</taxon>
    </lineage>
</organism>
<keyword evidence="3 7" id="KW-0812">Transmembrane</keyword>
<feature type="compositionally biased region" description="Polar residues" evidence="6">
    <location>
        <begin position="793"/>
        <end position="823"/>
    </location>
</feature>
<evidence type="ECO:0000256" key="5">
    <source>
        <dbReference type="ARBA" id="ARBA00023136"/>
    </source>
</evidence>
<reference evidence="10" key="2">
    <citation type="submission" date="2025-08" db="UniProtKB">
        <authorList>
            <consortium name="RefSeq"/>
        </authorList>
    </citation>
    <scope>IDENTIFICATION</scope>
    <source>
        <strain evidence="10">S238N-H82</strain>
        <tissue evidence="10">Testes</tissue>
    </source>
</reference>
<evidence type="ECO:0000256" key="4">
    <source>
        <dbReference type="ARBA" id="ARBA00022989"/>
    </source>
</evidence>
<evidence type="ECO:0000256" key="2">
    <source>
        <dbReference type="ARBA" id="ARBA00006510"/>
    </source>
</evidence>
<feature type="region of interest" description="Disordered" evidence="6">
    <location>
        <begin position="1"/>
        <end position="57"/>
    </location>
</feature>
<feature type="transmembrane region" description="Helical" evidence="7">
    <location>
        <begin position="523"/>
        <end position="546"/>
    </location>
</feature>
<evidence type="ECO:0000256" key="6">
    <source>
        <dbReference type="SAM" id="MobiDB-lite"/>
    </source>
</evidence>
<dbReference type="InterPro" id="IPR038900">
    <property type="entry name" value="TMC"/>
</dbReference>
<evidence type="ECO:0000256" key="1">
    <source>
        <dbReference type="ARBA" id="ARBA00004141"/>
    </source>
</evidence>
<feature type="compositionally biased region" description="Basic residues" evidence="6">
    <location>
        <begin position="133"/>
        <end position="147"/>
    </location>
</feature>
<evidence type="ECO:0000256" key="7">
    <source>
        <dbReference type="SAM" id="Phobius"/>
    </source>
</evidence>
<reference evidence="9" key="1">
    <citation type="journal article" date="2020" name="Nat. Ecol. Evol.">
        <title>Deeply conserved synteny resolves early events in vertebrate evolution.</title>
        <authorList>
            <person name="Simakov O."/>
            <person name="Marletaz F."/>
            <person name="Yue J.X."/>
            <person name="O'Connell B."/>
            <person name="Jenkins J."/>
            <person name="Brandt A."/>
            <person name="Calef R."/>
            <person name="Tung C.H."/>
            <person name="Huang T.K."/>
            <person name="Schmutz J."/>
            <person name="Satoh N."/>
            <person name="Yu J.K."/>
            <person name="Putnam N.H."/>
            <person name="Green R.E."/>
            <person name="Rokhsar D.S."/>
        </authorList>
    </citation>
    <scope>NUCLEOTIDE SEQUENCE [LARGE SCALE GENOMIC DNA]</scope>
    <source>
        <strain evidence="9">S238N-H82</strain>
    </source>
</reference>
<feature type="transmembrane region" description="Helical" evidence="7">
    <location>
        <begin position="265"/>
        <end position="292"/>
    </location>
</feature>
<feature type="transmembrane region" description="Helical" evidence="7">
    <location>
        <begin position="733"/>
        <end position="755"/>
    </location>
</feature>
<dbReference type="PANTHER" id="PTHR23302:SF43">
    <property type="entry name" value="TMC DOMAIN-CONTAINING PROTEIN"/>
    <property type="match status" value="1"/>
</dbReference>
<dbReference type="PANTHER" id="PTHR23302">
    <property type="entry name" value="TRANSMEMBRANE CHANNEL-RELATED"/>
    <property type="match status" value="1"/>
</dbReference>
<feature type="transmembrane region" description="Helical" evidence="7">
    <location>
        <begin position="442"/>
        <end position="463"/>
    </location>
</feature>
<feature type="region of interest" description="Disordered" evidence="6">
    <location>
        <begin position="127"/>
        <end position="154"/>
    </location>
</feature>
<keyword evidence="9" id="KW-1185">Reference proteome</keyword>
<feature type="transmembrane region" description="Helical" evidence="7">
    <location>
        <begin position="622"/>
        <end position="645"/>
    </location>
</feature>
<evidence type="ECO:0000313" key="9">
    <source>
        <dbReference type="Proteomes" id="UP000001554"/>
    </source>
</evidence>
<dbReference type="Proteomes" id="UP000001554">
    <property type="component" value="Chromosome 13"/>
</dbReference>
<evidence type="ECO:0000256" key="3">
    <source>
        <dbReference type="ARBA" id="ARBA00022692"/>
    </source>
</evidence>
<feature type="transmembrane region" description="Helical" evidence="7">
    <location>
        <begin position="666"/>
        <end position="690"/>
    </location>
</feature>
<sequence>MAYQNRGYHHDSYSGDDYEHDYAQPDYPQHGPAVESIPMGHMNQGYEDDYDRRSRGDRHTVNDVRVDVDRRGSYTDADYDDDDEEYWRNRYREEYGGGRGGNIADQLPSKRIGTLGRSYAHVAASMSEDQVLRKRSSMRRRKSRHQTVRAGPSAHEAVMSPTAYIADEIIADEDLMEDTEAARLRREEAIKGMASGMSAKRKVRDRVERESNKRKMKKVGTCTIWCSNLTYAWRHFLSKIAELRYIFVLWRSHLKKIEGFFGTGILSYFIFLKTLFLLNVPLFVLSFCFITIPQLVYQPSPTVNNASFTGIELLTGAGWFENTELYYGYYTNTTIVMNPPLQYNMQLAYLCAGGGYFLLCLIILVHRMSKSFRTNYVEASFVKSQFVAKIFTCWDFGITEKEAAKLRHKSVYTEIVELLAETHKQAQELTGGQRCCRVLTRLCTWLLYFAMLGGSCYLVFFIAERLNQDIIKLISDNLAAGSATTALTLLVMPLCISAINFLLPFAFSILGSLEKYKYPRHELYISIFRTILLKWAILGVLLWFWFNKISRSSSDLACWETYVGQEIYRLVLVDFVFLLLTTFISEFIRNLFTQCCCKNLGKPEFDIARNVLDLIYAQGLCWLGAFFSPLLPVICMFKLFVFFYVKRISVVMNCRASSKAWRAAQATTIFLSILLLTFFIALAAVGYSIFAIKPSEDCGPFRGLANSYQSVLNLLETWQGQANLSWIKTVVDIIGSGYCRAFVLCILCLLVYYYAKVSASHKILVERLKHQISEEGKDKQFLLKMLQDASPKKTGSQNPDRKSASPQRPTSSGATPANQTGSPAKSPDQGGKDAFAMAMAARQQHEAVGVPPKDY</sequence>
<evidence type="ECO:0000313" key="10">
    <source>
        <dbReference type="RefSeq" id="XP_035695538.1"/>
    </source>
</evidence>
<keyword evidence="5 7" id="KW-0472">Membrane</keyword>
<dbReference type="OrthoDB" id="1936208at2759"/>
<dbReference type="KEGG" id="bfo:118429192"/>
<evidence type="ECO:0000259" key="8">
    <source>
        <dbReference type="Pfam" id="PF07810"/>
    </source>
</evidence>
<keyword evidence="4 7" id="KW-1133">Transmembrane helix</keyword>
<name>A0A9J7M6X6_BRAFL</name>
<feature type="transmembrane region" description="Helical" evidence="7">
    <location>
        <begin position="347"/>
        <end position="365"/>
    </location>
</feature>
<dbReference type="Pfam" id="PF07810">
    <property type="entry name" value="TMC"/>
    <property type="match status" value="1"/>
</dbReference>
<feature type="region of interest" description="Disordered" evidence="6">
    <location>
        <begin position="789"/>
        <end position="855"/>
    </location>
</feature>
<dbReference type="InterPro" id="IPR012496">
    <property type="entry name" value="TMC_dom"/>
</dbReference>
<accession>A0A9J7M6X6</accession>
<proteinExistence type="inferred from homology"/>
<feature type="transmembrane region" description="Helical" evidence="7">
    <location>
        <begin position="483"/>
        <end position="511"/>
    </location>
</feature>
<dbReference type="AlphaFoldDB" id="A0A9J7M6X6"/>
<protein>
    <submittedName>
        <fullName evidence="10">Transmembrane channel-like protein 5 isoform X1</fullName>
    </submittedName>
</protein>
<dbReference type="GeneID" id="118429192"/>